<dbReference type="EMBL" id="KR029601">
    <property type="protein sequence ID" value="AKH48045.1"/>
    <property type="molecule type" value="Genomic_DNA"/>
</dbReference>
<evidence type="ECO:0000313" key="2">
    <source>
        <dbReference type="EMBL" id="AKH48045.1"/>
    </source>
</evidence>
<proteinExistence type="predicted"/>
<protein>
    <submittedName>
        <fullName evidence="2">Uncharacterized protein</fullName>
    </submittedName>
</protein>
<feature type="region of interest" description="Disordered" evidence="1">
    <location>
        <begin position="1"/>
        <end position="51"/>
    </location>
</feature>
<accession>A0A0F7L7X7</accession>
<reference evidence="2" key="2">
    <citation type="submission" date="2015-03" db="EMBL/GenBank/DDBJ databases">
        <authorList>
            <person name="Chow C.-E.T."/>
            <person name="Winget D.M."/>
            <person name="White R.A.III."/>
            <person name="Hallam S.J."/>
            <person name="Suttle C.A."/>
        </authorList>
    </citation>
    <scope>NUCLEOTIDE SEQUENCE</scope>
    <source>
        <strain evidence="2">Oxic1_6</strain>
    </source>
</reference>
<feature type="region of interest" description="Disordered" evidence="1">
    <location>
        <begin position="116"/>
        <end position="135"/>
    </location>
</feature>
<sequence>MARVWRGTKQGGCPGGPALPGQAERQPSETTVNESARMTTTSPLGATTRTSSISASLSFPLSDQYPQTAESSVDVLIFATVVTSISISDITSPARTMAQPHRGICFSAERDSLRSVVLKSRAPRPPSTPCRQDSG</sequence>
<feature type="compositionally biased region" description="Polar residues" evidence="1">
    <location>
        <begin position="28"/>
        <end position="50"/>
    </location>
</feature>
<reference evidence="2" key="1">
    <citation type="journal article" date="2015" name="Front. Microbiol.">
        <title>Combining genomic sequencing methods to explore viral diversity and reveal potential virus-host interactions.</title>
        <authorList>
            <person name="Chow C.E."/>
            <person name="Winget D.M."/>
            <person name="White R.A.III."/>
            <person name="Hallam S.J."/>
            <person name="Suttle C.A."/>
        </authorList>
    </citation>
    <scope>NUCLEOTIDE SEQUENCE</scope>
    <source>
        <strain evidence="2">Oxic1_6</strain>
    </source>
</reference>
<organism evidence="2">
    <name type="scientific">uncultured marine virus</name>
    <dbReference type="NCBI Taxonomy" id="186617"/>
    <lineage>
        <taxon>Viruses</taxon>
        <taxon>environmental samples</taxon>
    </lineage>
</organism>
<evidence type="ECO:0000256" key="1">
    <source>
        <dbReference type="SAM" id="MobiDB-lite"/>
    </source>
</evidence>
<name>A0A0F7L7X7_9VIRU</name>